<evidence type="ECO:0000256" key="3">
    <source>
        <dbReference type="ARBA" id="ARBA00024186"/>
    </source>
</evidence>
<protein>
    <recommendedName>
        <fullName evidence="8">DUF2382 domain-containing protein</fullName>
    </recommendedName>
</protein>
<dbReference type="EMBL" id="JACEIK010001640">
    <property type="protein sequence ID" value="MCD7471057.1"/>
    <property type="molecule type" value="Genomic_DNA"/>
</dbReference>
<proteinExistence type="inferred from homology"/>
<dbReference type="PANTHER" id="PTHR31908">
    <property type="entry name" value="PROTEIN CROWDED NUCLEI 4"/>
    <property type="match status" value="1"/>
</dbReference>
<name>A0ABS8THT6_DATST</name>
<dbReference type="InterPro" id="IPR040418">
    <property type="entry name" value="CRWN"/>
</dbReference>
<evidence type="ECO:0008006" key="8">
    <source>
        <dbReference type="Google" id="ProtNLM"/>
    </source>
</evidence>
<comment type="similarity">
    <text evidence="4">Belongs to the CRWN family.</text>
</comment>
<dbReference type="PANTHER" id="PTHR31908:SF2">
    <property type="entry name" value="PROTEIN CROWDED NUCLEI 4"/>
    <property type="match status" value="1"/>
</dbReference>
<evidence type="ECO:0000313" key="7">
    <source>
        <dbReference type="Proteomes" id="UP000823775"/>
    </source>
</evidence>
<sequence length="145" mass="16715">MLRERDQFGSERRDKEWAELNNAIEELKVQRLKLEKQRELLHADREEIVAQIEQLKKLEDVKIIPDRIVTTNKLHSEETTVYIDKIVTVHEVTEIDVKKVMEGSPETLSGEIGQKVVMVAWNRIKLGSRKGDPEELGLQGSSEIS</sequence>
<feature type="coiled-coil region" evidence="5">
    <location>
        <begin position="17"/>
        <end position="58"/>
    </location>
</feature>
<evidence type="ECO:0000256" key="4">
    <source>
        <dbReference type="ARBA" id="ARBA00024208"/>
    </source>
</evidence>
<keyword evidence="7" id="KW-1185">Reference proteome</keyword>
<comment type="caution">
    <text evidence="6">The sequence shown here is derived from an EMBL/GenBank/DDBJ whole genome shotgun (WGS) entry which is preliminary data.</text>
</comment>
<evidence type="ECO:0000313" key="6">
    <source>
        <dbReference type="EMBL" id="MCD7471057.1"/>
    </source>
</evidence>
<gene>
    <name evidence="6" type="ORF">HAX54_011337</name>
</gene>
<accession>A0ABS8THT6</accession>
<reference evidence="6 7" key="1">
    <citation type="journal article" date="2021" name="BMC Genomics">
        <title>Datura genome reveals duplications of psychoactive alkaloid biosynthetic genes and high mutation rate following tissue culture.</title>
        <authorList>
            <person name="Rajewski A."/>
            <person name="Carter-House D."/>
            <person name="Stajich J."/>
            <person name="Litt A."/>
        </authorList>
    </citation>
    <scope>NUCLEOTIDE SEQUENCE [LARGE SCALE GENOMIC DNA]</scope>
    <source>
        <strain evidence="6">AR-01</strain>
    </source>
</reference>
<keyword evidence="2" id="KW-0539">Nucleus</keyword>
<comment type="subcellular location">
    <subcellularLocation>
        <location evidence="3">Nucleus lamina</location>
    </subcellularLocation>
</comment>
<organism evidence="6 7">
    <name type="scientific">Datura stramonium</name>
    <name type="common">Jimsonweed</name>
    <name type="synonym">Common thornapple</name>
    <dbReference type="NCBI Taxonomy" id="4076"/>
    <lineage>
        <taxon>Eukaryota</taxon>
        <taxon>Viridiplantae</taxon>
        <taxon>Streptophyta</taxon>
        <taxon>Embryophyta</taxon>
        <taxon>Tracheophyta</taxon>
        <taxon>Spermatophyta</taxon>
        <taxon>Magnoliopsida</taxon>
        <taxon>eudicotyledons</taxon>
        <taxon>Gunneridae</taxon>
        <taxon>Pentapetalae</taxon>
        <taxon>asterids</taxon>
        <taxon>lamiids</taxon>
        <taxon>Solanales</taxon>
        <taxon>Solanaceae</taxon>
        <taxon>Solanoideae</taxon>
        <taxon>Datureae</taxon>
        <taxon>Datura</taxon>
    </lineage>
</organism>
<dbReference type="Proteomes" id="UP000823775">
    <property type="component" value="Unassembled WGS sequence"/>
</dbReference>
<evidence type="ECO:0000256" key="2">
    <source>
        <dbReference type="ARBA" id="ARBA00023242"/>
    </source>
</evidence>
<keyword evidence="1 5" id="KW-0175">Coiled coil</keyword>
<evidence type="ECO:0000256" key="5">
    <source>
        <dbReference type="SAM" id="Coils"/>
    </source>
</evidence>
<evidence type="ECO:0000256" key="1">
    <source>
        <dbReference type="ARBA" id="ARBA00023054"/>
    </source>
</evidence>